<comment type="caution">
    <text evidence="2">The sequence shown here is derived from an EMBL/GenBank/DDBJ whole genome shotgun (WGS) entry which is preliminary data.</text>
</comment>
<accession>A0A2S6MW50</accession>
<feature type="domain" description="Carbohydrate binding module xylan-binding" evidence="1">
    <location>
        <begin position="1034"/>
        <end position="1124"/>
    </location>
</feature>
<reference evidence="2 3" key="1">
    <citation type="journal article" date="2018" name="Arch. Microbiol.">
        <title>New insights into the metabolic potential of the phototrophic purple bacterium Rhodopila globiformis DSM 161(T) from its draft genome sequence and evidence for a vanadium-dependent nitrogenase.</title>
        <authorList>
            <person name="Imhoff J.F."/>
            <person name="Rahn T."/>
            <person name="Kunzel S."/>
            <person name="Neulinger S.C."/>
        </authorList>
    </citation>
    <scope>NUCLEOTIDE SEQUENCE [LARGE SCALE GENOMIC DNA]</scope>
    <source>
        <strain evidence="2 3">DSM 161</strain>
    </source>
</reference>
<dbReference type="SUPFAM" id="SSF51126">
    <property type="entry name" value="Pectin lyase-like"/>
    <property type="match status" value="1"/>
</dbReference>
<dbReference type="InterPro" id="IPR031768">
    <property type="entry name" value="CBM60_xylan-bd"/>
</dbReference>
<dbReference type="Proteomes" id="UP000239724">
    <property type="component" value="Unassembled WGS sequence"/>
</dbReference>
<dbReference type="Gene3D" id="2.60.60.40">
    <property type="match status" value="2"/>
</dbReference>
<protein>
    <recommendedName>
        <fullName evidence="1">Carbohydrate binding module xylan-binding domain-containing protein</fullName>
    </recommendedName>
</protein>
<evidence type="ECO:0000259" key="1">
    <source>
        <dbReference type="Pfam" id="PF16841"/>
    </source>
</evidence>
<dbReference type="AlphaFoldDB" id="A0A2S6MW50"/>
<dbReference type="EMBL" id="NHRY01000269">
    <property type="protein sequence ID" value="PPQ26582.1"/>
    <property type="molecule type" value="Genomic_DNA"/>
</dbReference>
<evidence type="ECO:0000313" key="3">
    <source>
        <dbReference type="Proteomes" id="UP000239724"/>
    </source>
</evidence>
<gene>
    <name evidence="2" type="ORF">CCS01_29960</name>
</gene>
<name>A0A2S6MW50_RHOGL</name>
<dbReference type="Gene3D" id="2.160.20.10">
    <property type="entry name" value="Single-stranded right-handed beta-helix, Pectin lyase-like"/>
    <property type="match status" value="1"/>
</dbReference>
<dbReference type="InterPro" id="IPR012334">
    <property type="entry name" value="Pectin_lyas_fold"/>
</dbReference>
<organism evidence="2 3">
    <name type="scientific">Rhodopila globiformis</name>
    <name type="common">Rhodopseudomonas globiformis</name>
    <dbReference type="NCBI Taxonomy" id="1071"/>
    <lineage>
        <taxon>Bacteria</taxon>
        <taxon>Pseudomonadati</taxon>
        <taxon>Pseudomonadota</taxon>
        <taxon>Alphaproteobacteria</taxon>
        <taxon>Acetobacterales</taxon>
        <taxon>Acetobacteraceae</taxon>
        <taxon>Rhodopila</taxon>
    </lineage>
</organism>
<dbReference type="OrthoDB" id="7279826at2"/>
<evidence type="ECO:0000313" key="2">
    <source>
        <dbReference type="EMBL" id="PPQ26582.1"/>
    </source>
</evidence>
<sequence length="1142" mass="114571">MSSAYTDGASGAPAGVPIVPTILNGYAVRPPWKVAGVDYAVGIASGTGLKNPSQIALAGVSVDTAAHTVTVSGNNVVLNGYDFSLAGGWEVIVQGAGDTVENSNFVVGPNQGAMGTVLDATQSASNFSFLGNDVDGANVPVTAQLGTTITIASSGTLTMRYNDMHNSGGDMVDLNASTTPQTDLIQYNLFENIGVNTAHADTIQWYNTDTAAGSDVGFNTVYQNVNQPGAGNGALVPLAEGPKAVMNGLTVNNDTLIQTAAVTNANFTMGFYADEGGTASNVVIHDLYIDPTGVMGYTGSPWFPTGYYGDNLANPTVMSNVTNMVTGAGVPVPSSSSPTAQGYYTYGDAAGYSPTLSDVYGVTASAAGGTLVPGKTITFTVHLDEPFMVTGTPTLGLNDGGTAVYSRGSGTNALAFNYTVGNSDKAVSALGIAGTNLAAGAAVTDSVGNAANLAGAVVSFAGLAVNPTASQPAPTQPMGYADGSSGAPAGTPLLPTLLNGYAARPAWKVAGVDYAVGVPSGTSLANPSSITLAGVSVDTASHTVTISGSNVTLSGYDFTGGGGWGVDIAPGATNVVIKNCHFLVGANNNVPINAASGSGNLTVLNNTIDGGSGTSGADWALVNYDGSGTFTAKYDAFLNAQEDAIDFNSGTMTTVVEYNVFDNLGTSPGSHPDPVQYVGVTSNNSVEAYNTIYQPNPSGMQGVQLQAQSGSTLDNTMIENNTIVAKASSSVAMSYSIAVIQNSGNTINGAVVDNNYIDYRGAYGPFYPPSGSNLTFCGNVNMATGATIASPGGTAGSDVCGVSASPASGTQNPGTTIALTLTMDQPVFVTGSPTLSLNDGGAATYAGGSGTGKLLFNYTIGATDAAVKALAVTAANLPNGAAIADAAGSSVNLSGALQTLNGLVVDPPASGGSTTSTITLNVSEDAYQGDAQFIVKVDGTQIGGTMTASALHASGDSNVFTLTGNWASGSHQVAIQFLNDAYGGTASTDRNLYVNAIAVNGQTESGTSAALYTASTHTFSVGGSVAAASDPADTVTVHLSEDAYKGNAQFKLLVDGKAVTTPQQVVALHAAGAWEDLTFSGNFGAGNHTIGVQFTNDAYGGTASTDRNLYVNGVDVNGTHYGSGVSALYSNGTVNFAITTTH</sequence>
<proteinExistence type="predicted"/>
<dbReference type="Pfam" id="PF16841">
    <property type="entry name" value="CBM60"/>
    <property type="match status" value="2"/>
</dbReference>
<dbReference type="InterPro" id="IPR011050">
    <property type="entry name" value="Pectin_lyase_fold/virulence"/>
</dbReference>
<dbReference type="RefSeq" id="WP_104522638.1">
    <property type="nucleotide sequence ID" value="NZ_NHRY01000269.1"/>
</dbReference>
<keyword evidence="3" id="KW-1185">Reference proteome</keyword>
<feature type="domain" description="Carbohydrate binding module xylan-binding" evidence="1">
    <location>
        <begin position="917"/>
        <end position="1005"/>
    </location>
</feature>